<sequence>MASCTGILLQSFDTFSAWKDGFLEACPYRAFYSRSNFDDVDAELRAFSQSLVANGLDERVQAALEAFMTQGRLRRASEAHAYLASAIHLRLHSIVTGTSDARELWVSLLAKE</sequence>
<proteinExistence type="predicted"/>
<dbReference type="EMBL" id="JH767239">
    <property type="protein sequence ID" value="EQC26165.1"/>
    <property type="molecule type" value="Genomic_DNA"/>
</dbReference>
<dbReference type="InParanoid" id="T0PYL5"/>
<dbReference type="RefSeq" id="XP_008620380.1">
    <property type="nucleotide sequence ID" value="XM_008622158.1"/>
</dbReference>
<dbReference type="VEuPathDB" id="FungiDB:SDRG_15970"/>
<name>T0PYL5_SAPDV</name>
<dbReference type="Proteomes" id="UP000030762">
    <property type="component" value="Unassembled WGS sequence"/>
</dbReference>
<evidence type="ECO:0000313" key="1">
    <source>
        <dbReference type="EMBL" id="EQC26165.1"/>
    </source>
</evidence>
<keyword evidence="2" id="KW-1185">Reference proteome</keyword>
<organism evidence="1 2">
    <name type="scientific">Saprolegnia diclina (strain VS20)</name>
    <dbReference type="NCBI Taxonomy" id="1156394"/>
    <lineage>
        <taxon>Eukaryota</taxon>
        <taxon>Sar</taxon>
        <taxon>Stramenopiles</taxon>
        <taxon>Oomycota</taxon>
        <taxon>Saprolegniomycetes</taxon>
        <taxon>Saprolegniales</taxon>
        <taxon>Saprolegniaceae</taxon>
        <taxon>Saprolegnia</taxon>
    </lineage>
</organism>
<reference evidence="1 2" key="1">
    <citation type="submission" date="2012-04" db="EMBL/GenBank/DDBJ databases">
        <title>The Genome Sequence of Saprolegnia declina VS20.</title>
        <authorList>
            <consortium name="The Broad Institute Genome Sequencing Platform"/>
            <person name="Russ C."/>
            <person name="Nusbaum C."/>
            <person name="Tyler B."/>
            <person name="van West P."/>
            <person name="Dieguez-Uribeondo J."/>
            <person name="de Bruijn I."/>
            <person name="Tripathy S."/>
            <person name="Jiang R."/>
            <person name="Young S.K."/>
            <person name="Zeng Q."/>
            <person name="Gargeya S."/>
            <person name="Fitzgerald M."/>
            <person name="Haas B."/>
            <person name="Abouelleil A."/>
            <person name="Alvarado L."/>
            <person name="Arachchi H.M."/>
            <person name="Berlin A."/>
            <person name="Chapman S.B."/>
            <person name="Goldberg J."/>
            <person name="Griggs A."/>
            <person name="Gujja S."/>
            <person name="Hansen M."/>
            <person name="Howarth C."/>
            <person name="Imamovic A."/>
            <person name="Larimer J."/>
            <person name="McCowen C."/>
            <person name="Montmayeur A."/>
            <person name="Murphy C."/>
            <person name="Neiman D."/>
            <person name="Pearson M."/>
            <person name="Priest M."/>
            <person name="Roberts A."/>
            <person name="Saif S."/>
            <person name="Shea T."/>
            <person name="Sisk P."/>
            <person name="Sykes S."/>
            <person name="Wortman J."/>
            <person name="Nusbaum C."/>
            <person name="Birren B."/>
        </authorList>
    </citation>
    <scope>NUCLEOTIDE SEQUENCE [LARGE SCALE GENOMIC DNA]</scope>
    <source>
        <strain evidence="1 2">VS20</strain>
    </source>
</reference>
<dbReference type="GeneID" id="19956697"/>
<protein>
    <submittedName>
        <fullName evidence="1">Uncharacterized protein</fullName>
    </submittedName>
</protein>
<evidence type="ECO:0000313" key="2">
    <source>
        <dbReference type="Proteomes" id="UP000030762"/>
    </source>
</evidence>
<gene>
    <name evidence="1" type="ORF">SDRG_15970</name>
</gene>
<accession>T0PYL5</accession>
<dbReference type="AlphaFoldDB" id="T0PYL5"/>